<gene>
    <name evidence="14" type="ORF">G5B40_04740</name>
</gene>
<dbReference type="InterPro" id="IPR011006">
    <property type="entry name" value="CheY-like_superfamily"/>
</dbReference>
<sequence length="265" mass="28197">MDAATEIDLDRLKGMSILLAEDNVTNQLVATQMLETLGAEVDIAADGAIALERLRERTYDVLLIDIEMPRVSGLDVIRAIRADEGPLSDALVIALTAYAMQEHREKITGVGADGLIAKPITSIKQFGVDILSLLDGRAEKTSAGAAPAPGAVIERMIYESLAASIGDDAMPELLVRIESDLQTARTDISEAGANADLDLMARASHILISVAGTVGAARLQRQSERLNRLAEEQDADAAATLAEDALPELDNVIAFIASERKARTV</sequence>
<dbReference type="SUPFAM" id="SSF47226">
    <property type="entry name" value="Histidine-containing phosphotransfer domain, HPT domain"/>
    <property type="match status" value="1"/>
</dbReference>
<dbReference type="Proteomes" id="UP000503336">
    <property type="component" value="Chromosome"/>
</dbReference>
<organism evidence="14 15">
    <name type="scientific">Pikeienuella piscinae</name>
    <dbReference type="NCBI Taxonomy" id="2748098"/>
    <lineage>
        <taxon>Bacteria</taxon>
        <taxon>Pseudomonadati</taxon>
        <taxon>Pseudomonadota</taxon>
        <taxon>Alphaproteobacteria</taxon>
        <taxon>Rhodobacterales</taxon>
        <taxon>Paracoccaceae</taxon>
        <taxon>Pikeienuella</taxon>
    </lineage>
</organism>
<reference evidence="14 15" key="1">
    <citation type="submission" date="2020-02" db="EMBL/GenBank/DDBJ databases">
        <title>complete genome sequence of Rhodobacteraceae bacterium.</title>
        <authorList>
            <person name="Park J."/>
            <person name="Kim Y.-S."/>
            <person name="Kim K.-H."/>
        </authorList>
    </citation>
    <scope>NUCLEOTIDE SEQUENCE [LARGE SCALE GENOMIC DNA]</scope>
    <source>
        <strain evidence="14 15">RR4-56</strain>
    </source>
</reference>
<accession>A0A7L5BTL8</accession>
<dbReference type="InterPro" id="IPR001789">
    <property type="entry name" value="Sig_transdc_resp-reg_receiver"/>
</dbReference>
<feature type="domain" description="Response regulatory" evidence="12">
    <location>
        <begin position="16"/>
        <end position="133"/>
    </location>
</feature>
<dbReference type="PANTHER" id="PTHR45339:SF1">
    <property type="entry name" value="HYBRID SIGNAL TRANSDUCTION HISTIDINE KINASE J"/>
    <property type="match status" value="1"/>
</dbReference>
<evidence type="ECO:0000259" key="13">
    <source>
        <dbReference type="PROSITE" id="PS50894"/>
    </source>
</evidence>
<keyword evidence="3 11" id="KW-0597">Phosphoprotein</keyword>
<dbReference type="GO" id="GO:0005524">
    <property type="term" value="F:ATP binding"/>
    <property type="evidence" value="ECO:0007669"/>
    <property type="project" value="UniProtKB-KW"/>
</dbReference>
<evidence type="ECO:0000313" key="14">
    <source>
        <dbReference type="EMBL" id="QIE54812.1"/>
    </source>
</evidence>
<dbReference type="SMART" id="SM00448">
    <property type="entry name" value="REC"/>
    <property type="match status" value="1"/>
</dbReference>
<keyword evidence="15" id="KW-1185">Reference proteome</keyword>
<protein>
    <submittedName>
        <fullName evidence="14">Response regulator</fullName>
    </submittedName>
</protein>
<comment type="subcellular location">
    <subcellularLocation>
        <location evidence="1">Cell membrane</location>
        <topology evidence="1">Multi-pass membrane protein</topology>
    </subcellularLocation>
</comment>
<dbReference type="InterPro" id="IPR008207">
    <property type="entry name" value="Sig_transdc_His_kin_Hpt_dom"/>
</dbReference>
<evidence type="ECO:0000259" key="12">
    <source>
        <dbReference type="PROSITE" id="PS50110"/>
    </source>
</evidence>
<evidence type="ECO:0000256" key="3">
    <source>
        <dbReference type="ARBA" id="ARBA00022553"/>
    </source>
</evidence>
<feature type="domain" description="HPt" evidence="13">
    <location>
        <begin position="166"/>
        <end position="263"/>
    </location>
</feature>
<dbReference type="Pfam" id="PF00072">
    <property type="entry name" value="Response_reg"/>
    <property type="match status" value="1"/>
</dbReference>
<dbReference type="Gene3D" id="3.40.50.2300">
    <property type="match status" value="1"/>
</dbReference>
<evidence type="ECO:0000256" key="10">
    <source>
        <dbReference type="PROSITE-ProRule" id="PRU00110"/>
    </source>
</evidence>
<name>A0A7L5BTL8_9RHOB</name>
<dbReference type="GO" id="GO:0005886">
    <property type="term" value="C:plasma membrane"/>
    <property type="evidence" value="ECO:0007669"/>
    <property type="project" value="UniProtKB-SubCell"/>
</dbReference>
<evidence type="ECO:0000256" key="7">
    <source>
        <dbReference type="ARBA" id="ARBA00022989"/>
    </source>
</evidence>
<feature type="modified residue" description="4-aspartylphosphate" evidence="11">
    <location>
        <position position="65"/>
    </location>
</feature>
<dbReference type="InterPro" id="IPR036641">
    <property type="entry name" value="HPT_dom_sf"/>
</dbReference>
<keyword evidence="4" id="KW-0812">Transmembrane</keyword>
<dbReference type="RefSeq" id="WP_165095691.1">
    <property type="nucleotide sequence ID" value="NZ_CP049056.1"/>
</dbReference>
<dbReference type="SUPFAM" id="SSF52172">
    <property type="entry name" value="CheY-like"/>
    <property type="match status" value="1"/>
</dbReference>
<feature type="modified residue" description="Phosphohistidine" evidence="10">
    <location>
        <position position="205"/>
    </location>
</feature>
<evidence type="ECO:0000256" key="8">
    <source>
        <dbReference type="ARBA" id="ARBA00023012"/>
    </source>
</evidence>
<dbReference type="KEGG" id="hdh:G5B40_04740"/>
<dbReference type="Gene3D" id="1.20.120.160">
    <property type="entry name" value="HPT domain"/>
    <property type="match status" value="1"/>
</dbReference>
<evidence type="ECO:0000256" key="4">
    <source>
        <dbReference type="ARBA" id="ARBA00022692"/>
    </source>
</evidence>
<keyword evidence="5" id="KW-0547">Nucleotide-binding</keyword>
<evidence type="ECO:0000256" key="1">
    <source>
        <dbReference type="ARBA" id="ARBA00004651"/>
    </source>
</evidence>
<proteinExistence type="predicted"/>
<keyword evidence="9" id="KW-0472">Membrane</keyword>
<evidence type="ECO:0000256" key="2">
    <source>
        <dbReference type="ARBA" id="ARBA00022475"/>
    </source>
</evidence>
<dbReference type="GO" id="GO:0000160">
    <property type="term" value="P:phosphorelay signal transduction system"/>
    <property type="evidence" value="ECO:0007669"/>
    <property type="project" value="UniProtKB-KW"/>
</dbReference>
<keyword evidence="8" id="KW-0902">Two-component regulatory system</keyword>
<evidence type="ECO:0000313" key="15">
    <source>
        <dbReference type="Proteomes" id="UP000503336"/>
    </source>
</evidence>
<dbReference type="PROSITE" id="PS50894">
    <property type="entry name" value="HPT"/>
    <property type="match status" value="1"/>
</dbReference>
<evidence type="ECO:0000256" key="5">
    <source>
        <dbReference type="ARBA" id="ARBA00022741"/>
    </source>
</evidence>
<keyword evidence="2" id="KW-1003">Cell membrane</keyword>
<keyword evidence="6" id="KW-0067">ATP-binding</keyword>
<dbReference type="EMBL" id="CP049056">
    <property type="protein sequence ID" value="QIE54812.1"/>
    <property type="molecule type" value="Genomic_DNA"/>
</dbReference>
<evidence type="ECO:0000256" key="11">
    <source>
        <dbReference type="PROSITE-ProRule" id="PRU00169"/>
    </source>
</evidence>
<dbReference type="AlphaFoldDB" id="A0A7L5BTL8"/>
<dbReference type="Pfam" id="PF01627">
    <property type="entry name" value="Hpt"/>
    <property type="match status" value="1"/>
</dbReference>
<dbReference type="PROSITE" id="PS50110">
    <property type="entry name" value="RESPONSE_REGULATORY"/>
    <property type="match status" value="1"/>
</dbReference>
<evidence type="ECO:0000256" key="9">
    <source>
        <dbReference type="ARBA" id="ARBA00023136"/>
    </source>
</evidence>
<dbReference type="GO" id="GO:0004672">
    <property type="term" value="F:protein kinase activity"/>
    <property type="evidence" value="ECO:0007669"/>
    <property type="project" value="UniProtKB-ARBA"/>
</dbReference>
<dbReference type="PANTHER" id="PTHR45339">
    <property type="entry name" value="HYBRID SIGNAL TRANSDUCTION HISTIDINE KINASE J"/>
    <property type="match status" value="1"/>
</dbReference>
<dbReference type="CDD" id="cd17546">
    <property type="entry name" value="REC_hyHK_CKI1_RcsC-like"/>
    <property type="match status" value="1"/>
</dbReference>
<evidence type="ECO:0000256" key="6">
    <source>
        <dbReference type="ARBA" id="ARBA00022840"/>
    </source>
</evidence>
<keyword evidence="7" id="KW-1133">Transmembrane helix</keyword>